<comment type="caution">
    <text evidence="1">The sequence shown here is derived from an EMBL/GenBank/DDBJ whole genome shotgun (WGS) entry which is preliminary data.</text>
</comment>
<reference evidence="1" key="1">
    <citation type="submission" date="2023-10" db="EMBL/GenBank/DDBJ databases">
        <title>Genome assembly of Pristionchus species.</title>
        <authorList>
            <person name="Yoshida K."/>
            <person name="Sommer R.J."/>
        </authorList>
    </citation>
    <scope>NUCLEOTIDE SEQUENCE</scope>
    <source>
        <strain evidence="1">RS0144</strain>
    </source>
</reference>
<accession>A0AAV5UP15</accession>
<dbReference type="SUPFAM" id="SSF53756">
    <property type="entry name" value="UDP-Glycosyltransferase/glycogen phosphorylase"/>
    <property type="match status" value="1"/>
</dbReference>
<organism evidence="1 2">
    <name type="scientific">Pristionchus entomophagus</name>
    <dbReference type="NCBI Taxonomy" id="358040"/>
    <lineage>
        <taxon>Eukaryota</taxon>
        <taxon>Metazoa</taxon>
        <taxon>Ecdysozoa</taxon>
        <taxon>Nematoda</taxon>
        <taxon>Chromadorea</taxon>
        <taxon>Rhabditida</taxon>
        <taxon>Rhabditina</taxon>
        <taxon>Diplogasteromorpha</taxon>
        <taxon>Diplogasteroidea</taxon>
        <taxon>Neodiplogasteridae</taxon>
        <taxon>Pristionchus</taxon>
    </lineage>
</organism>
<evidence type="ECO:0000313" key="2">
    <source>
        <dbReference type="Proteomes" id="UP001432027"/>
    </source>
</evidence>
<protein>
    <recommendedName>
        <fullName evidence="3">G protein-coupled receptor</fullName>
    </recommendedName>
</protein>
<dbReference type="Proteomes" id="UP001432027">
    <property type="component" value="Unassembled WGS sequence"/>
</dbReference>
<gene>
    <name evidence="1" type="ORF">PENTCL1PPCAC_30196</name>
</gene>
<evidence type="ECO:0000313" key="1">
    <source>
        <dbReference type="EMBL" id="GMT08022.1"/>
    </source>
</evidence>
<dbReference type="AlphaFoldDB" id="A0AAV5UP15"/>
<proteinExistence type="predicted"/>
<dbReference type="EMBL" id="BTSX01000006">
    <property type="protein sequence ID" value="GMT08022.1"/>
    <property type="molecule type" value="Genomic_DNA"/>
</dbReference>
<evidence type="ECO:0008006" key="3">
    <source>
        <dbReference type="Google" id="ProtNLM"/>
    </source>
</evidence>
<feature type="non-terminal residue" evidence="1">
    <location>
        <position position="82"/>
    </location>
</feature>
<sequence>MLSVPLVRTYVNFVGIPMLPSIYPTLIMDASNQMTFIQRFSHFLVETLLTSLGSYFQIRPINQIMREKFGDDFPCVADLATE</sequence>
<name>A0AAV5UP15_9BILA</name>
<keyword evidence="2" id="KW-1185">Reference proteome</keyword>